<sequence length="132" mass="14875">MTTADAEVRTVLEECAAATRLSRRDEILKQNSANLVIFDVLPPMKYESAESYRRSWDEWQPDAEGEAVFNLENLTITAGNDAAFAHSFIRCGGTLPDGRTFQDLVRATFCLRKVDGSWVVEHQHVSKPYVHS</sequence>
<dbReference type="Proteomes" id="UP001304461">
    <property type="component" value="Unassembled WGS sequence"/>
</dbReference>
<dbReference type="Gene3D" id="3.10.450.50">
    <property type="match status" value="1"/>
</dbReference>
<dbReference type="RefSeq" id="WP_323304265.1">
    <property type="nucleotide sequence ID" value="NZ_JAYGHX010000001.1"/>
</dbReference>
<dbReference type="SUPFAM" id="SSF54427">
    <property type="entry name" value="NTF2-like"/>
    <property type="match status" value="1"/>
</dbReference>
<evidence type="ECO:0000259" key="1">
    <source>
        <dbReference type="Pfam" id="PF13474"/>
    </source>
</evidence>
<dbReference type="InterPro" id="IPR037401">
    <property type="entry name" value="SnoaL-like"/>
</dbReference>
<reference evidence="2 3" key="1">
    <citation type="submission" date="2023-12" db="EMBL/GenBank/DDBJ databases">
        <title>Baltic Sea Cyanobacteria.</title>
        <authorList>
            <person name="Delbaje E."/>
            <person name="Fewer D.P."/>
            <person name="Shishido T.K."/>
        </authorList>
    </citation>
    <scope>NUCLEOTIDE SEQUENCE [LARGE SCALE GENOMIC DNA]</scope>
    <source>
        <strain evidence="2 3">UHCC 0139</strain>
    </source>
</reference>
<name>A0ABU5RQV2_9CYAN</name>
<protein>
    <submittedName>
        <fullName evidence="2">Nuclear transport factor 2 family protein</fullName>
    </submittedName>
</protein>
<evidence type="ECO:0000313" key="2">
    <source>
        <dbReference type="EMBL" id="MEA5390152.1"/>
    </source>
</evidence>
<evidence type="ECO:0000313" key="3">
    <source>
        <dbReference type="Proteomes" id="UP001304461"/>
    </source>
</evidence>
<dbReference type="Pfam" id="PF13474">
    <property type="entry name" value="SnoaL_3"/>
    <property type="match status" value="1"/>
</dbReference>
<feature type="domain" description="SnoaL-like" evidence="1">
    <location>
        <begin position="8"/>
        <end position="129"/>
    </location>
</feature>
<organism evidence="2 3">
    <name type="scientific">Cyanobium gracile UHCC 0139</name>
    <dbReference type="NCBI Taxonomy" id="3110308"/>
    <lineage>
        <taxon>Bacteria</taxon>
        <taxon>Bacillati</taxon>
        <taxon>Cyanobacteriota</taxon>
        <taxon>Cyanophyceae</taxon>
        <taxon>Synechococcales</taxon>
        <taxon>Prochlorococcaceae</taxon>
        <taxon>Cyanobium</taxon>
    </lineage>
</organism>
<keyword evidence="3" id="KW-1185">Reference proteome</keyword>
<gene>
    <name evidence="2" type="ORF">VB738_02645</name>
</gene>
<comment type="caution">
    <text evidence="2">The sequence shown here is derived from an EMBL/GenBank/DDBJ whole genome shotgun (WGS) entry which is preliminary data.</text>
</comment>
<accession>A0ABU5RQV2</accession>
<proteinExistence type="predicted"/>
<dbReference type="InterPro" id="IPR032710">
    <property type="entry name" value="NTF2-like_dom_sf"/>
</dbReference>
<dbReference type="EMBL" id="JAYGHX010000001">
    <property type="protein sequence ID" value="MEA5390152.1"/>
    <property type="molecule type" value="Genomic_DNA"/>
</dbReference>